<feature type="region of interest" description="Disordered" evidence="1">
    <location>
        <begin position="707"/>
        <end position="743"/>
    </location>
</feature>
<feature type="region of interest" description="Disordered" evidence="1">
    <location>
        <begin position="649"/>
        <end position="672"/>
    </location>
</feature>
<feature type="region of interest" description="Disordered" evidence="1">
    <location>
        <begin position="305"/>
        <end position="382"/>
    </location>
</feature>
<dbReference type="AlphaFoldDB" id="A0A9Q0S8S7"/>
<proteinExistence type="predicted"/>
<comment type="caution">
    <text evidence="2">The sequence shown here is derived from an EMBL/GenBank/DDBJ whole genome shotgun (WGS) entry which is preliminary data.</text>
</comment>
<organism evidence="2 3">
    <name type="scientific">Pseudolycoriella hygida</name>
    <dbReference type="NCBI Taxonomy" id="35572"/>
    <lineage>
        <taxon>Eukaryota</taxon>
        <taxon>Metazoa</taxon>
        <taxon>Ecdysozoa</taxon>
        <taxon>Arthropoda</taxon>
        <taxon>Hexapoda</taxon>
        <taxon>Insecta</taxon>
        <taxon>Pterygota</taxon>
        <taxon>Neoptera</taxon>
        <taxon>Endopterygota</taxon>
        <taxon>Diptera</taxon>
        <taxon>Nematocera</taxon>
        <taxon>Sciaroidea</taxon>
        <taxon>Sciaridae</taxon>
        <taxon>Pseudolycoriella</taxon>
    </lineage>
</organism>
<feature type="compositionally biased region" description="Polar residues" evidence="1">
    <location>
        <begin position="360"/>
        <end position="382"/>
    </location>
</feature>
<feature type="compositionally biased region" description="Low complexity" evidence="1">
    <location>
        <begin position="344"/>
        <end position="359"/>
    </location>
</feature>
<reference evidence="2" key="1">
    <citation type="submission" date="2022-07" db="EMBL/GenBank/DDBJ databases">
        <authorList>
            <person name="Trinca V."/>
            <person name="Uliana J.V.C."/>
            <person name="Torres T.T."/>
            <person name="Ward R.J."/>
            <person name="Monesi N."/>
        </authorList>
    </citation>
    <scope>NUCLEOTIDE SEQUENCE</scope>
    <source>
        <strain evidence="2">HSMRA1968</strain>
        <tissue evidence="2">Whole embryos</tissue>
    </source>
</reference>
<keyword evidence="3" id="KW-1185">Reference proteome</keyword>
<evidence type="ECO:0000313" key="2">
    <source>
        <dbReference type="EMBL" id="KAJ6649537.1"/>
    </source>
</evidence>
<evidence type="ECO:0000256" key="1">
    <source>
        <dbReference type="SAM" id="MobiDB-lite"/>
    </source>
</evidence>
<protein>
    <submittedName>
        <fullName evidence="2">Uncharacterized protein</fullName>
    </submittedName>
</protein>
<evidence type="ECO:0000313" key="3">
    <source>
        <dbReference type="Proteomes" id="UP001151699"/>
    </source>
</evidence>
<feature type="compositionally biased region" description="Polar residues" evidence="1">
    <location>
        <begin position="310"/>
        <end position="320"/>
    </location>
</feature>
<feature type="compositionally biased region" description="Low complexity" evidence="1">
    <location>
        <begin position="322"/>
        <end position="336"/>
    </location>
</feature>
<dbReference type="Proteomes" id="UP001151699">
    <property type="component" value="Chromosome A"/>
</dbReference>
<sequence length="760" mass="80512">INISADGMYGNPYGTLAMGLNMMNPYSYIPPNLPPSMLTSYLQRMGYPSSVEPELLLMSQMSQMYTYNQPSASAAAYNPLNAMFNASPGGSSNTLYNTTSANSSYYKSLPSITTSSPTNYTNSSAFNGGISPITSSTSAQYNLGRYLPSFAALTGSSNSVSPSASSRLSSSPIASAFPFNLYGSSSATPGVQPLATNQPGPNAIKNPLLSNLLPPSNPNPKDYQSIPTSVITKAAKDAQRATNTSVGNTGTVSLNASAVHVSRSGTAATSNVVNIMNHQGSTHSNHSNSSLSKTMAIPKGSPLTVARASPLSSARGSPSTVARISPSSARNSPSTSVNFIQPTRSSPSESRSIVSTSRSALESTNSLSITRTTPSMQKTSQLPLSITLTGNRTSPEPNIIVKDVNAINRTVERKGVPSSSSKTSTAQPIKNFNMGIVYPKAPEKKAFDLSQNDQILNAARNQLNQLNTSRLNNSMQNNSGKSGISLTHQPNRTANRQVITTKGPNLPTNEVTITPTTKRIQVSQRGTLPISAVNAHKSTVTTTQKTPIELKKLSSALSVSRLPSSTSITRQTPIPITRQKPVATTTPLARQTIQTPITTSTAVSLTRQTPVSNSTVNSTKVVGRIQIPPKPGQKSTTRQVAIPTLKLISPSSSSTTTTTTTTTNRNTTNGNIIPKLATLSNTSSDTRKRKLEELIPKNSGVTLIKKSRPDNLKQSSVVQSRRVPPQRPKGKVPHGGITSTKNITFPIPEPTASFEIVELE</sequence>
<feature type="non-terminal residue" evidence="2">
    <location>
        <position position="760"/>
    </location>
</feature>
<gene>
    <name evidence="2" type="ORF">Bhyg_04773</name>
</gene>
<name>A0A9Q0S8S7_9DIPT</name>
<accession>A0A9Q0S8S7</accession>
<dbReference type="EMBL" id="WJQU01000001">
    <property type="protein sequence ID" value="KAJ6649537.1"/>
    <property type="molecule type" value="Genomic_DNA"/>
</dbReference>
<feature type="compositionally biased region" description="Low complexity" evidence="1">
    <location>
        <begin position="651"/>
        <end position="669"/>
    </location>
</feature>